<keyword evidence="2" id="KW-1185">Reference proteome</keyword>
<gene>
    <name evidence="1" type="ORF">V6N12_025401</name>
</gene>
<reference evidence="1 2" key="1">
    <citation type="journal article" date="2024" name="G3 (Bethesda)">
        <title>Genome assembly of Hibiscus sabdariffa L. provides insights into metabolisms of medicinal natural products.</title>
        <authorList>
            <person name="Kim T."/>
        </authorList>
    </citation>
    <scope>NUCLEOTIDE SEQUENCE [LARGE SCALE GENOMIC DNA]</scope>
    <source>
        <strain evidence="1">TK-2024</strain>
        <tissue evidence="1">Old leaves</tissue>
    </source>
</reference>
<accession>A0ABR2CK68</accession>
<protein>
    <submittedName>
        <fullName evidence="1">Uncharacterized protein</fullName>
    </submittedName>
</protein>
<name>A0ABR2CK68_9ROSI</name>
<dbReference type="Proteomes" id="UP001472677">
    <property type="component" value="Unassembled WGS sequence"/>
</dbReference>
<sequence>MTDETLSRFFIFSTGSGELTIENGRERGLHWSIFLQSLDSISGPGTQLKDIPNESGLFFSDIVNCFSGFQPQRLKRNIGQFSGYVWVQNEQEKQKTNVQEKIENALKKN</sequence>
<evidence type="ECO:0000313" key="2">
    <source>
        <dbReference type="Proteomes" id="UP001472677"/>
    </source>
</evidence>
<organism evidence="1 2">
    <name type="scientific">Hibiscus sabdariffa</name>
    <name type="common">roselle</name>
    <dbReference type="NCBI Taxonomy" id="183260"/>
    <lineage>
        <taxon>Eukaryota</taxon>
        <taxon>Viridiplantae</taxon>
        <taxon>Streptophyta</taxon>
        <taxon>Embryophyta</taxon>
        <taxon>Tracheophyta</taxon>
        <taxon>Spermatophyta</taxon>
        <taxon>Magnoliopsida</taxon>
        <taxon>eudicotyledons</taxon>
        <taxon>Gunneridae</taxon>
        <taxon>Pentapetalae</taxon>
        <taxon>rosids</taxon>
        <taxon>malvids</taxon>
        <taxon>Malvales</taxon>
        <taxon>Malvaceae</taxon>
        <taxon>Malvoideae</taxon>
        <taxon>Hibiscus</taxon>
    </lineage>
</organism>
<dbReference type="EMBL" id="JBBPBM010000051">
    <property type="protein sequence ID" value="KAK8519362.1"/>
    <property type="molecule type" value="Genomic_DNA"/>
</dbReference>
<proteinExistence type="predicted"/>
<evidence type="ECO:0000313" key="1">
    <source>
        <dbReference type="EMBL" id="KAK8519362.1"/>
    </source>
</evidence>
<comment type="caution">
    <text evidence="1">The sequence shown here is derived from an EMBL/GenBank/DDBJ whole genome shotgun (WGS) entry which is preliminary data.</text>
</comment>